<proteinExistence type="predicted"/>
<reference evidence="2" key="1">
    <citation type="submission" date="2023-04" db="EMBL/GenBank/DDBJ databases">
        <authorList>
            <consortium name="ELIXIR-Norway"/>
        </authorList>
    </citation>
    <scope>NUCLEOTIDE SEQUENCE [LARGE SCALE GENOMIC DNA]</scope>
</reference>
<feature type="chain" id="PRO_5046137693" evidence="1">
    <location>
        <begin position="26"/>
        <end position="153"/>
    </location>
</feature>
<evidence type="ECO:0000313" key="2">
    <source>
        <dbReference type="EMBL" id="CAI9152926.1"/>
    </source>
</evidence>
<accession>A0ABN8XZ98</accession>
<organism evidence="2 3">
    <name type="scientific">Rangifer tarandus platyrhynchus</name>
    <name type="common">Svalbard reindeer</name>
    <dbReference type="NCBI Taxonomy" id="3082113"/>
    <lineage>
        <taxon>Eukaryota</taxon>
        <taxon>Metazoa</taxon>
        <taxon>Chordata</taxon>
        <taxon>Craniata</taxon>
        <taxon>Vertebrata</taxon>
        <taxon>Euteleostomi</taxon>
        <taxon>Mammalia</taxon>
        <taxon>Eutheria</taxon>
        <taxon>Laurasiatheria</taxon>
        <taxon>Artiodactyla</taxon>
        <taxon>Ruminantia</taxon>
        <taxon>Pecora</taxon>
        <taxon>Cervidae</taxon>
        <taxon>Odocoileinae</taxon>
        <taxon>Rangifer</taxon>
    </lineage>
</organism>
<evidence type="ECO:0000313" key="3">
    <source>
        <dbReference type="Proteomes" id="UP001176941"/>
    </source>
</evidence>
<name>A0ABN8XZ98_RANTA</name>
<evidence type="ECO:0000256" key="1">
    <source>
        <dbReference type="SAM" id="SignalP"/>
    </source>
</evidence>
<keyword evidence="1" id="KW-0732">Signal</keyword>
<protein>
    <submittedName>
        <fullName evidence="2">Uncharacterized protein</fullName>
    </submittedName>
</protein>
<dbReference type="Proteomes" id="UP001176941">
    <property type="component" value="Chromosome 10"/>
</dbReference>
<feature type="signal peptide" evidence="1">
    <location>
        <begin position="1"/>
        <end position="25"/>
    </location>
</feature>
<sequence>MPLPLLLAWGHGYSWLGCQLDLLLAGPGPVLTPVGGLHDCPCPSVPGGQPASKRGMALLARAGSAPHQCSSALCTTSMGHAWLGGGGPCTSWISFTCCAALFPQGKLRTLLAVENQPALSNEPTPDPGVLVKHRPVLFAASLCPSAPTPSWAS</sequence>
<keyword evidence="3" id="KW-1185">Reference proteome</keyword>
<dbReference type="EMBL" id="OX459946">
    <property type="protein sequence ID" value="CAI9152926.1"/>
    <property type="molecule type" value="Genomic_DNA"/>
</dbReference>
<gene>
    <name evidence="2" type="ORF">MRATA1EN1_LOCUS1888</name>
</gene>